<dbReference type="SUPFAM" id="SSF103088">
    <property type="entry name" value="OmpA-like"/>
    <property type="match status" value="1"/>
</dbReference>
<dbReference type="InterPro" id="IPR000297">
    <property type="entry name" value="PPIase_PpiC"/>
</dbReference>
<dbReference type="PANTHER" id="PTHR47245:SF2">
    <property type="entry name" value="PEPTIDYL-PROLYL CIS-TRANS ISOMERASE HP_0175-RELATED"/>
    <property type="match status" value="1"/>
</dbReference>
<organism evidence="3 4">
    <name type="scientific">Fibrella rubiginis</name>
    <dbReference type="NCBI Taxonomy" id="2817060"/>
    <lineage>
        <taxon>Bacteria</taxon>
        <taxon>Pseudomonadati</taxon>
        <taxon>Bacteroidota</taxon>
        <taxon>Cytophagia</taxon>
        <taxon>Cytophagales</taxon>
        <taxon>Spirosomataceae</taxon>
        <taxon>Fibrella</taxon>
    </lineage>
</organism>
<dbReference type="PROSITE" id="PS50198">
    <property type="entry name" value="PPIC_PPIASE_2"/>
    <property type="match status" value="2"/>
</dbReference>
<keyword evidence="1 3" id="KW-0413">Isomerase</keyword>
<dbReference type="Gene3D" id="3.10.50.40">
    <property type="match status" value="2"/>
</dbReference>
<dbReference type="Gene3D" id="3.30.1330.60">
    <property type="entry name" value="OmpA-like domain"/>
    <property type="match status" value="1"/>
</dbReference>
<feature type="domain" description="PpiC" evidence="2">
    <location>
        <begin position="152"/>
        <end position="254"/>
    </location>
</feature>
<dbReference type="PANTHER" id="PTHR47245">
    <property type="entry name" value="PEPTIDYLPROLYL ISOMERASE"/>
    <property type="match status" value="1"/>
</dbReference>
<evidence type="ECO:0000256" key="1">
    <source>
        <dbReference type="PROSITE-ProRule" id="PRU00278"/>
    </source>
</evidence>
<dbReference type="Pfam" id="PF00639">
    <property type="entry name" value="Rotamase"/>
    <property type="match status" value="1"/>
</dbReference>
<comment type="caution">
    <text evidence="3">The sequence shown here is derived from an EMBL/GenBank/DDBJ whole genome shotgun (WGS) entry which is preliminary data.</text>
</comment>
<evidence type="ECO:0000259" key="2">
    <source>
        <dbReference type="PROSITE" id="PS50198"/>
    </source>
</evidence>
<keyword evidence="1" id="KW-0697">Rotamase</keyword>
<dbReference type="InterPro" id="IPR050245">
    <property type="entry name" value="PrsA_foldase"/>
</dbReference>
<dbReference type="GO" id="GO:0003755">
    <property type="term" value="F:peptidyl-prolyl cis-trans isomerase activity"/>
    <property type="evidence" value="ECO:0007669"/>
    <property type="project" value="UniProtKB-KW"/>
</dbReference>
<evidence type="ECO:0000313" key="3">
    <source>
        <dbReference type="EMBL" id="MBO0939698.1"/>
    </source>
</evidence>
<dbReference type="InterPro" id="IPR036737">
    <property type="entry name" value="OmpA-like_sf"/>
</dbReference>
<feature type="domain" description="PpiC" evidence="2">
    <location>
        <begin position="259"/>
        <end position="362"/>
    </location>
</feature>
<dbReference type="Pfam" id="PF13616">
    <property type="entry name" value="Rotamase_3"/>
    <property type="match status" value="1"/>
</dbReference>
<evidence type="ECO:0000313" key="4">
    <source>
        <dbReference type="Proteomes" id="UP000664034"/>
    </source>
</evidence>
<reference evidence="3" key="1">
    <citation type="submission" date="2021-03" db="EMBL/GenBank/DDBJ databases">
        <title>Fibrella sp. HMF5335 genome sequencing and assembly.</title>
        <authorList>
            <person name="Kang H."/>
            <person name="Kim H."/>
            <person name="Bae S."/>
            <person name="Joh K."/>
        </authorList>
    </citation>
    <scope>NUCLEOTIDE SEQUENCE</scope>
    <source>
        <strain evidence="3">HMF5335</strain>
    </source>
</reference>
<dbReference type="InterPro" id="IPR046357">
    <property type="entry name" value="PPIase_dom_sf"/>
</dbReference>
<sequence length="794" mass="87175">MRPQIPTHTSLISPQKAVFFGPKLAAVALCVTLFSGCKTSAPVAVTAPPPPVAKPVVLTLGQNRTITSDEFFDSFTKNQLSSDTTQRTDLRGYLELYTNLKLKVLAAEQAGRDTTEAFREEMATYRKQLAQPYLTDKSQVEQLATEAYQRMQQEVNASHILIGVAEEALPADTLKAYQLAVDLRNRLLKGEAFNTLADQFSADPTARQNGGNLGWFTAFQMVYPVETAAYTTPVGTISTPVRSKFGYHLVRVNERRASRGKVQVAHILVRVSPSSTPNAPIEAKAKIDEAYAKLKAGESFDAVCRAYSDDVQSKNAGGKLPPFATGQVVPALEAAAFALPSPGSLSAPIQTNYGWHILKLIERKPMESFAELAPALRQKVVTDTRAEVLRQATLHRLSRDYPITEYAAVKQAVFATADSSLLQGKWKPAITGAASQPLFTIDGKTVPISAFLTYARQKQAPHREGAPAVAPSAVLEKLYTRFVGDQLLATEEANLERKYPEFRNLLAEVRDGVLLSQVMEEQVWERSMTDSVGQKAYYEAHRANYNYPERVAATVAVAQNKALLDQLQTRLAGNTPYALRRSAPELRYEKNQAILSTAARDQLFDVLVAMVKNPAYVLEVTGSREATEADSVSANRIRNVVKYLTTNGISLSRITEKDLRAFRPASAPASAGAAQLARRVTFTYASTDKMDLARVISGTATDALTLTEGLFAKGQNPYVDAVSWQVGTQTKTVGNRVAQVQISRIEPARPKTFTEARGAVINDYQAQLEKQLLATLREKYPVQVNENELKRLVK</sequence>
<gene>
    <name evidence="3" type="ORF">J2I47_24335</name>
</gene>
<name>A0A939K792_9BACT</name>
<protein>
    <submittedName>
        <fullName evidence="3">Peptidylprolyl isomerase</fullName>
    </submittedName>
</protein>
<accession>A0A939K792</accession>
<proteinExistence type="predicted"/>
<dbReference type="SUPFAM" id="SSF54534">
    <property type="entry name" value="FKBP-like"/>
    <property type="match status" value="2"/>
</dbReference>
<keyword evidence="4" id="KW-1185">Reference proteome</keyword>
<dbReference type="AlphaFoldDB" id="A0A939K792"/>
<dbReference type="EMBL" id="JAFMYV010000016">
    <property type="protein sequence ID" value="MBO0939698.1"/>
    <property type="molecule type" value="Genomic_DNA"/>
</dbReference>
<dbReference type="Proteomes" id="UP000664034">
    <property type="component" value="Unassembled WGS sequence"/>
</dbReference>